<gene>
    <name evidence="2" type="ORF">C8N24_0482</name>
</gene>
<dbReference type="SUPFAM" id="SSF51735">
    <property type="entry name" value="NAD(P)-binding Rossmann-fold domains"/>
    <property type="match status" value="1"/>
</dbReference>
<organism evidence="2 3">
    <name type="scientific">Solirubrobacter pauli</name>
    <dbReference type="NCBI Taxonomy" id="166793"/>
    <lineage>
        <taxon>Bacteria</taxon>
        <taxon>Bacillati</taxon>
        <taxon>Actinomycetota</taxon>
        <taxon>Thermoleophilia</taxon>
        <taxon>Solirubrobacterales</taxon>
        <taxon>Solirubrobacteraceae</taxon>
        <taxon>Solirubrobacter</taxon>
    </lineage>
</organism>
<proteinExistence type="predicted"/>
<dbReference type="OrthoDB" id="5510591at2"/>
<dbReference type="EMBL" id="RBIL01000001">
    <property type="protein sequence ID" value="RKQ90669.1"/>
    <property type="molecule type" value="Genomic_DNA"/>
</dbReference>
<dbReference type="PANTHER" id="PTHR47129">
    <property type="entry name" value="QUINONE OXIDOREDUCTASE 2"/>
    <property type="match status" value="1"/>
</dbReference>
<dbReference type="InterPro" id="IPR016040">
    <property type="entry name" value="NAD(P)-bd_dom"/>
</dbReference>
<sequence length="276" mass="28275">MSLAITGASGQLGRLVTAELLKTVDASELVLLTRNPDALDVPGADVRAFDFNAASPDAFAGVDRLLLISGSEIGARVDGHKAAVDAAVAAGVGFITYTSIPNPSDSNPIIVAAEHRATEEHIRASGVRWAFLRNNIYAEMQLGAYQGALATGRLESNGGPTGFVTRADCARAAAAVLAGGDHDGREYDITGPEALGPVELAALFSEVGGKPVEAALVDDAEYTNGLVRATGMPEPVAAGYATFGTGARLGYSAVVSTAVRDLTGRDPEPLRTVLGG</sequence>
<dbReference type="Gene3D" id="3.90.25.10">
    <property type="entry name" value="UDP-galactose 4-epimerase, domain 1"/>
    <property type="match status" value="1"/>
</dbReference>
<dbReference type="RefSeq" id="WP_121247615.1">
    <property type="nucleotide sequence ID" value="NZ_RBIL01000001.1"/>
</dbReference>
<dbReference type="Gene3D" id="3.40.50.720">
    <property type="entry name" value="NAD(P)-binding Rossmann-like Domain"/>
    <property type="match status" value="1"/>
</dbReference>
<dbReference type="Pfam" id="PF13460">
    <property type="entry name" value="NAD_binding_10"/>
    <property type="match status" value="1"/>
</dbReference>
<reference evidence="2 3" key="1">
    <citation type="submission" date="2018-10" db="EMBL/GenBank/DDBJ databases">
        <title>Genomic Encyclopedia of Archaeal and Bacterial Type Strains, Phase II (KMG-II): from individual species to whole genera.</title>
        <authorList>
            <person name="Goeker M."/>
        </authorList>
    </citation>
    <scope>NUCLEOTIDE SEQUENCE [LARGE SCALE GENOMIC DNA]</scope>
    <source>
        <strain evidence="2 3">DSM 14954</strain>
    </source>
</reference>
<accession>A0A660L829</accession>
<evidence type="ECO:0000313" key="2">
    <source>
        <dbReference type="EMBL" id="RKQ90669.1"/>
    </source>
</evidence>
<evidence type="ECO:0000313" key="3">
    <source>
        <dbReference type="Proteomes" id="UP000278962"/>
    </source>
</evidence>
<evidence type="ECO:0000259" key="1">
    <source>
        <dbReference type="Pfam" id="PF13460"/>
    </source>
</evidence>
<dbReference type="PANTHER" id="PTHR47129:SF1">
    <property type="entry name" value="NMRA-LIKE DOMAIN-CONTAINING PROTEIN"/>
    <property type="match status" value="1"/>
</dbReference>
<dbReference type="InterPro" id="IPR052718">
    <property type="entry name" value="NmrA-type_oxidoreductase"/>
</dbReference>
<comment type="caution">
    <text evidence="2">The sequence shown here is derived from an EMBL/GenBank/DDBJ whole genome shotgun (WGS) entry which is preliminary data.</text>
</comment>
<protein>
    <submittedName>
        <fullName evidence="2">NAD(P)H dehydrogenase (Quinone)</fullName>
    </submittedName>
</protein>
<dbReference type="Proteomes" id="UP000278962">
    <property type="component" value="Unassembled WGS sequence"/>
</dbReference>
<name>A0A660L829_9ACTN</name>
<dbReference type="AlphaFoldDB" id="A0A660L829"/>
<feature type="domain" description="NAD(P)-binding" evidence="1">
    <location>
        <begin position="7"/>
        <end position="178"/>
    </location>
</feature>
<dbReference type="InterPro" id="IPR036291">
    <property type="entry name" value="NAD(P)-bd_dom_sf"/>
</dbReference>
<keyword evidence="3" id="KW-1185">Reference proteome</keyword>